<keyword evidence="2" id="KW-0472">Membrane</keyword>
<evidence type="ECO:0000256" key="1">
    <source>
        <dbReference type="SAM" id="MobiDB-lite"/>
    </source>
</evidence>
<dbReference type="Proteomes" id="UP001205046">
    <property type="component" value="Unassembled WGS sequence"/>
</dbReference>
<organism evidence="3 4">
    <name type="scientific">Nesterenkonia massiliensis</name>
    <dbReference type="NCBI Taxonomy" id="1232429"/>
    <lineage>
        <taxon>Bacteria</taxon>
        <taxon>Bacillati</taxon>
        <taxon>Actinomycetota</taxon>
        <taxon>Actinomycetes</taxon>
        <taxon>Micrococcales</taxon>
        <taxon>Micrococcaceae</taxon>
        <taxon>Nesterenkonia</taxon>
    </lineage>
</organism>
<evidence type="ECO:0000256" key="2">
    <source>
        <dbReference type="SAM" id="Phobius"/>
    </source>
</evidence>
<gene>
    <name evidence="3" type="ORF">M3B43_01175</name>
</gene>
<sequence>MRFLYPVSAFLLGLILLGFGIGQLVPGEPEDVRSQPAEAAPFTVITDDLIDADEGHDEFTIEGDGEYSLAIGRAHDIEAWLGDAAYNRVTGVTDSADQAEIEVEHIEGEQQAPNPLNSDLWVATETTEGELLYRWSTPDTDEEWSLLVFRDGEAAAPVTISAERPAPGSQGLGITLVILGALAVLVALALFYRALGATRREAAADNADGATAASAGLATEPESSSVDSDDQTLEHPSIALPGAADADPAADLSSVEESSSAEPLAADHADSTEEHPEADEDETTALSFDFQDDSDDSLAETEVIDDEQNESQQEASETASEASASEEEANRVTADEAADPEDAPQEDQEHVINDDEPASEQSRSDDAQTPAQKPKGLRGRFGRGTAYAVVPAVAIALTSALGGTEQAYAATEEPEQTETDIDVAEEVPSEGYSVLLGTQLERILGDISEVVASADEEQDAEALQQRVAGHALEVRELSYRNHDLAESSLPAPIGTEVLSAAVTSETEFPRQAVVITNHPDGEVPQILILEQNSARENYKLIHASLMAPGTEFPSFSAEQGGVVPVDPEDESAPEAPAQALRGVADFFADSEDEFGEQVAESIYLQSLHGYYEELAEAAEDTELSFPTPEMGEQITALELPDGSTLVAGSFELVMQMAPLDDGDTIFLEHDLVEELAGTDWTTFPTEISTTESVVLQIPADEDGEVVLLGIHDIISDASIDTPEWFEGYDSD</sequence>
<feature type="region of interest" description="Disordered" evidence="1">
    <location>
        <begin position="213"/>
        <end position="282"/>
    </location>
</feature>
<feature type="compositionally biased region" description="Low complexity" evidence="1">
    <location>
        <begin position="310"/>
        <end position="323"/>
    </location>
</feature>
<keyword evidence="2" id="KW-0812">Transmembrane</keyword>
<evidence type="ECO:0000313" key="4">
    <source>
        <dbReference type="Proteomes" id="UP001205046"/>
    </source>
</evidence>
<reference evidence="3 4" key="1">
    <citation type="submission" date="2022-04" db="EMBL/GenBank/DDBJ databases">
        <title>Human microbiome associated bacterial genomes.</title>
        <authorList>
            <person name="Sandstrom S."/>
            <person name="Salamzade R."/>
            <person name="Kalan L.R."/>
        </authorList>
    </citation>
    <scope>NUCLEOTIDE SEQUENCE [LARGE SCALE GENOMIC DNA]</scope>
    <source>
        <strain evidence="4">p3-SID767</strain>
    </source>
</reference>
<dbReference type="RefSeq" id="WP_260072199.1">
    <property type="nucleotide sequence ID" value="NZ_JALXMO010000002.1"/>
</dbReference>
<dbReference type="EMBL" id="JALXMO010000002">
    <property type="protein sequence ID" value="MCT1605952.1"/>
    <property type="molecule type" value="Genomic_DNA"/>
</dbReference>
<comment type="caution">
    <text evidence="3">The sequence shown here is derived from an EMBL/GenBank/DDBJ whole genome shotgun (WGS) entry which is preliminary data.</text>
</comment>
<keyword evidence="4" id="KW-1185">Reference proteome</keyword>
<accession>A0ABT2HMQ6</accession>
<evidence type="ECO:0000313" key="3">
    <source>
        <dbReference type="EMBL" id="MCT1605952.1"/>
    </source>
</evidence>
<feature type="compositionally biased region" description="Low complexity" evidence="1">
    <location>
        <begin position="239"/>
        <end position="252"/>
    </location>
</feature>
<protein>
    <submittedName>
        <fullName evidence="3">Uncharacterized protein</fullName>
    </submittedName>
</protein>
<keyword evidence="2" id="KW-1133">Transmembrane helix</keyword>
<feature type="compositionally biased region" description="Acidic residues" evidence="1">
    <location>
        <begin position="294"/>
        <end position="309"/>
    </location>
</feature>
<name>A0ABT2HMQ6_9MICC</name>
<feature type="transmembrane region" description="Helical" evidence="2">
    <location>
        <begin position="171"/>
        <end position="192"/>
    </location>
</feature>
<feature type="compositionally biased region" description="Basic and acidic residues" evidence="1">
    <location>
        <begin position="265"/>
        <end position="275"/>
    </location>
</feature>
<feature type="region of interest" description="Disordered" evidence="1">
    <location>
        <begin position="294"/>
        <end position="380"/>
    </location>
</feature>
<feature type="compositionally biased region" description="Acidic residues" evidence="1">
    <location>
        <begin position="336"/>
        <end position="346"/>
    </location>
</feature>
<proteinExistence type="predicted"/>